<comment type="similarity">
    <text evidence="6">Belongs to the dihydrofolate reductase family.</text>
</comment>
<dbReference type="PROSITE" id="PS51330">
    <property type="entry name" value="DHFR_2"/>
    <property type="match status" value="1"/>
</dbReference>
<dbReference type="InterPro" id="IPR024072">
    <property type="entry name" value="DHFR-like_dom_sf"/>
</dbReference>
<reference evidence="8 9" key="1">
    <citation type="journal article" date="2015" name="Plant Pathol. J.">
        <title>Isolation and Genomic Characterization of the T4-Like Bacteriophage PM2 Infecting Pectobacterium carotovorum subsp. carotovorum.</title>
        <authorList>
            <person name="Lim J.A."/>
            <person name="Lee D.H."/>
            <person name="Heu S."/>
        </authorList>
    </citation>
    <scope>NUCLEOTIDE SEQUENCE [LARGE SCALE GENOMIC DNA]</scope>
</reference>
<keyword evidence="3" id="KW-0554">One-carbon metabolism</keyword>
<dbReference type="RefSeq" id="YP_009211679.1">
    <property type="nucleotide sequence ID" value="NC_028940.1"/>
</dbReference>
<proteinExistence type="inferred from homology"/>
<dbReference type="PANTHER" id="PTHR48069">
    <property type="entry name" value="DIHYDROFOLATE REDUCTASE"/>
    <property type="match status" value="1"/>
</dbReference>
<dbReference type="GO" id="GO:0050661">
    <property type="term" value="F:NADP binding"/>
    <property type="evidence" value="ECO:0007669"/>
    <property type="project" value="InterPro"/>
</dbReference>
<keyword evidence="9" id="KW-1185">Reference proteome</keyword>
<dbReference type="GO" id="GO:0006730">
    <property type="term" value="P:one-carbon metabolic process"/>
    <property type="evidence" value="ECO:0007669"/>
    <property type="project" value="UniProtKB-KW"/>
</dbReference>
<dbReference type="GO" id="GO:0046655">
    <property type="term" value="P:folic acid metabolic process"/>
    <property type="evidence" value="ECO:0007669"/>
    <property type="project" value="TreeGrafter"/>
</dbReference>
<dbReference type="GeneID" id="26638151"/>
<dbReference type="SUPFAM" id="SSF53597">
    <property type="entry name" value="Dihydrofolate reductase-like"/>
    <property type="match status" value="1"/>
</dbReference>
<dbReference type="GO" id="GO:0046654">
    <property type="term" value="P:tetrahydrofolate biosynthetic process"/>
    <property type="evidence" value="ECO:0007669"/>
    <property type="project" value="InterPro"/>
</dbReference>
<dbReference type="GO" id="GO:0004146">
    <property type="term" value="F:dihydrofolate reductase activity"/>
    <property type="evidence" value="ECO:0007669"/>
    <property type="project" value="UniProtKB-EC"/>
</dbReference>
<dbReference type="PANTHER" id="PTHR48069:SF3">
    <property type="entry name" value="DIHYDROFOLATE REDUCTASE"/>
    <property type="match status" value="1"/>
</dbReference>
<keyword evidence="5" id="KW-0560">Oxidoreductase</keyword>
<dbReference type="InterPro" id="IPR001796">
    <property type="entry name" value="DHFR_dom"/>
</dbReference>
<evidence type="ECO:0000256" key="4">
    <source>
        <dbReference type="ARBA" id="ARBA00022857"/>
    </source>
</evidence>
<dbReference type="PROSITE" id="PS00075">
    <property type="entry name" value="DHFR_1"/>
    <property type="match status" value="1"/>
</dbReference>
<gene>
    <name evidence="8" type="ORF">PM2_258</name>
</gene>
<dbReference type="Gene3D" id="3.40.430.10">
    <property type="entry name" value="Dihydrofolate Reductase, subunit A"/>
    <property type="match status" value="1"/>
</dbReference>
<evidence type="ECO:0000256" key="3">
    <source>
        <dbReference type="ARBA" id="ARBA00022563"/>
    </source>
</evidence>
<name>A0A0A0Q2H8_9CAUD</name>
<dbReference type="Proteomes" id="UP000030739">
    <property type="component" value="Segment"/>
</dbReference>
<evidence type="ECO:0000256" key="2">
    <source>
        <dbReference type="ARBA" id="ARBA00012856"/>
    </source>
</evidence>
<dbReference type="EMBL" id="KF835987">
    <property type="protein sequence ID" value="AHY25220.1"/>
    <property type="molecule type" value="Genomic_DNA"/>
</dbReference>
<dbReference type="InterPro" id="IPR012259">
    <property type="entry name" value="DHFR"/>
</dbReference>
<dbReference type="OrthoDB" id="9577at10239"/>
<evidence type="ECO:0000256" key="5">
    <source>
        <dbReference type="ARBA" id="ARBA00023002"/>
    </source>
</evidence>
<evidence type="ECO:0000313" key="9">
    <source>
        <dbReference type="Proteomes" id="UP000030739"/>
    </source>
</evidence>
<evidence type="ECO:0000313" key="8">
    <source>
        <dbReference type="EMBL" id="AHY25220.1"/>
    </source>
</evidence>
<accession>A0A0A0Q2H8</accession>
<evidence type="ECO:0000259" key="7">
    <source>
        <dbReference type="PROSITE" id="PS51330"/>
    </source>
</evidence>
<evidence type="ECO:0000256" key="1">
    <source>
        <dbReference type="ARBA" id="ARBA00004903"/>
    </source>
</evidence>
<dbReference type="GO" id="GO:0046452">
    <property type="term" value="P:dihydrofolate metabolic process"/>
    <property type="evidence" value="ECO:0007669"/>
    <property type="project" value="TreeGrafter"/>
</dbReference>
<keyword evidence="4" id="KW-0521">NADP</keyword>
<dbReference type="EC" id="1.5.1.3" evidence="2"/>
<sequence>MIQLVFATAYTKTVDGEEQLAFGYQNDLPWKRISQDMSNFKSRTKETILIMGANTFASLPRKLDGRIHIVVCDPSRELPVTKISKSKANIYISESTFNGFLDNESFELNYTDDYPWPHIFNRTANKYSIIGGKSLIEASLDKVDKIVYTTIRKKHHVVSDVQLNMQKIKKMQNERNMTSSSWWYIDELTELSESVYEGQKEYVHPNFN</sequence>
<dbReference type="Pfam" id="PF00186">
    <property type="entry name" value="DHFR_1"/>
    <property type="match status" value="1"/>
</dbReference>
<organism evidence="8 9">
    <name type="scientific">Pectobacterium bacteriophage PM2</name>
    <dbReference type="NCBI Taxonomy" id="1429794"/>
    <lineage>
        <taxon>Viruses</taxon>
        <taxon>Duplodnaviria</taxon>
        <taxon>Heunggongvirae</taxon>
        <taxon>Uroviricota</taxon>
        <taxon>Caudoviricetes</taxon>
        <taxon>Pantevenvirales</taxon>
        <taxon>Straboviridae</taxon>
        <taxon>Tevenvirinae</taxon>
        <taxon>Mosugukvirus</taxon>
        <taxon>Mosugukvirus pm2</taxon>
    </lineage>
</organism>
<evidence type="ECO:0000256" key="6">
    <source>
        <dbReference type="RuleBase" id="RU004474"/>
    </source>
</evidence>
<dbReference type="PRINTS" id="PR00070">
    <property type="entry name" value="DHFR"/>
</dbReference>
<protein>
    <recommendedName>
        <fullName evidence="2">dihydrofolate reductase</fullName>
        <ecNumber evidence="2">1.5.1.3</ecNumber>
    </recommendedName>
</protein>
<dbReference type="InterPro" id="IPR017925">
    <property type="entry name" value="DHFR_CS"/>
</dbReference>
<comment type="pathway">
    <text evidence="1">Cofactor biosynthesis; tetrahydrofolate biosynthesis; 5,6,7,8-tetrahydrofolate from 7,8-dihydrofolate: step 1/1.</text>
</comment>
<dbReference type="KEGG" id="vg:26638151"/>
<feature type="domain" description="DHFR" evidence="7">
    <location>
        <begin position="1"/>
        <end position="208"/>
    </location>
</feature>